<evidence type="ECO:0000256" key="1">
    <source>
        <dbReference type="ARBA" id="ARBA00023015"/>
    </source>
</evidence>
<dbReference type="PROSITE" id="PS50956">
    <property type="entry name" value="HTH_ASNC_2"/>
    <property type="match status" value="1"/>
</dbReference>
<dbReference type="AlphaFoldDB" id="A0A7X0JRQ4"/>
<keyword evidence="6" id="KW-1185">Reference proteome</keyword>
<dbReference type="PANTHER" id="PTHR30154:SF34">
    <property type="entry name" value="TRANSCRIPTIONAL REGULATOR AZLB"/>
    <property type="match status" value="1"/>
</dbReference>
<evidence type="ECO:0000259" key="4">
    <source>
        <dbReference type="PROSITE" id="PS50956"/>
    </source>
</evidence>
<dbReference type="RefSeq" id="WP_208020080.1">
    <property type="nucleotide sequence ID" value="NZ_BAABWJ010000001.1"/>
</dbReference>
<gene>
    <name evidence="5" type="ORF">HNR48_001235</name>
</gene>
<dbReference type="Pfam" id="PF13412">
    <property type="entry name" value="HTH_24"/>
    <property type="match status" value="1"/>
</dbReference>
<dbReference type="SUPFAM" id="SSF54909">
    <property type="entry name" value="Dimeric alpha+beta barrel"/>
    <property type="match status" value="1"/>
</dbReference>
<dbReference type="InterPro" id="IPR036388">
    <property type="entry name" value="WH-like_DNA-bd_sf"/>
</dbReference>
<dbReference type="InterPro" id="IPR019885">
    <property type="entry name" value="Tscrpt_reg_HTH_AsnC-type_CS"/>
</dbReference>
<dbReference type="EMBL" id="JACHHT010000001">
    <property type="protein sequence ID" value="MBB6520957.1"/>
    <property type="molecule type" value="Genomic_DNA"/>
</dbReference>
<sequence length="153" mass="17353">MDKYDAQILHELQTEGRLSNRDLAERIALSPAPCWRRVKRLEDEGYIRGYSAQVNHKKIGLQIIAFVEVSLNIHHPETIQNFLTMIANEPGILECHSVTGQCDYLLKIVSKDMESYETFVSTQLLTAPGIRSVNTLISMRQNKLTSELPVALD</sequence>
<keyword evidence="3" id="KW-0804">Transcription</keyword>
<proteinExistence type="predicted"/>
<name>A0A7X0JRQ4_9GAMM</name>
<dbReference type="GO" id="GO:0006355">
    <property type="term" value="P:regulation of DNA-templated transcription"/>
    <property type="evidence" value="ECO:0007669"/>
    <property type="project" value="UniProtKB-ARBA"/>
</dbReference>
<dbReference type="PRINTS" id="PR00033">
    <property type="entry name" value="HTHASNC"/>
</dbReference>
<keyword evidence="2 5" id="KW-0238">DNA-binding</keyword>
<dbReference type="InterPro" id="IPR019887">
    <property type="entry name" value="Tscrpt_reg_AsnC/Lrp_C"/>
</dbReference>
<dbReference type="GO" id="GO:0043200">
    <property type="term" value="P:response to amino acid"/>
    <property type="evidence" value="ECO:0007669"/>
    <property type="project" value="TreeGrafter"/>
</dbReference>
<dbReference type="InterPro" id="IPR000485">
    <property type="entry name" value="AsnC-type_HTH_dom"/>
</dbReference>
<evidence type="ECO:0000313" key="5">
    <source>
        <dbReference type="EMBL" id="MBB6520957.1"/>
    </source>
</evidence>
<protein>
    <submittedName>
        <fullName evidence="5">DNA-binding Lrp family transcriptional regulator</fullName>
    </submittedName>
</protein>
<dbReference type="InterPro" id="IPR036390">
    <property type="entry name" value="WH_DNA-bd_sf"/>
</dbReference>
<keyword evidence="1" id="KW-0805">Transcription regulation</keyword>
<dbReference type="InterPro" id="IPR011008">
    <property type="entry name" value="Dimeric_a/b-barrel"/>
</dbReference>
<evidence type="ECO:0000256" key="3">
    <source>
        <dbReference type="ARBA" id="ARBA00023163"/>
    </source>
</evidence>
<dbReference type="InterPro" id="IPR019888">
    <property type="entry name" value="Tscrpt_reg_AsnC-like"/>
</dbReference>
<organism evidence="5 6">
    <name type="scientific">Pseudoteredinibacter isoporae</name>
    <dbReference type="NCBI Taxonomy" id="570281"/>
    <lineage>
        <taxon>Bacteria</taxon>
        <taxon>Pseudomonadati</taxon>
        <taxon>Pseudomonadota</taxon>
        <taxon>Gammaproteobacteria</taxon>
        <taxon>Cellvibrionales</taxon>
        <taxon>Cellvibrionaceae</taxon>
        <taxon>Pseudoteredinibacter</taxon>
    </lineage>
</organism>
<dbReference type="PROSITE" id="PS00519">
    <property type="entry name" value="HTH_ASNC_1"/>
    <property type="match status" value="1"/>
</dbReference>
<dbReference type="Gene3D" id="1.10.10.10">
    <property type="entry name" value="Winged helix-like DNA-binding domain superfamily/Winged helix DNA-binding domain"/>
    <property type="match status" value="1"/>
</dbReference>
<evidence type="ECO:0000256" key="2">
    <source>
        <dbReference type="ARBA" id="ARBA00023125"/>
    </source>
</evidence>
<feature type="domain" description="HTH asnC-type" evidence="4">
    <location>
        <begin position="1"/>
        <end position="62"/>
    </location>
</feature>
<accession>A0A7X0JRQ4</accession>
<reference evidence="5 6" key="1">
    <citation type="submission" date="2020-08" db="EMBL/GenBank/DDBJ databases">
        <title>Genomic Encyclopedia of Type Strains, Phase IV (KMG-IV): sequencing the most valuable type-strain genomes for metagenomic binning, comparative biology and taxonomic classification.</title>
        <authorList>
            <person name="Goeker M."/>
        </authorList>
    </citation>
    <scope>NUCLEOTIDE SEQUENCE [LARGE SCALE GENOMIC DNA]</scope>
    <source>
        <strain evidence="5 6">DSM 22368</strain>
    </source>
</reference>
<comment type="caution">
    <text evidence="5">The sequence shown here is derived from an EMBL/GenBank/DDBJ whole genome shotgun (WGS) entry which is preliminary data.</text>
</comment>
<evidence type="ECO:0000313" key="6">
    <source>
        <dbReference type="Proteomes" id="UP000528457"/>
    </source>
</evidence>
<dbReference type="Proteomes" id="UP000528457">
    <property type="component" value="Unassembled WGS sequence"/>
</dbReference>
<dbReference type="GO" id="GO:0005829">
    <property type="term" value="C:cytosol"/>
    <property type="evidence" value="ECO:0007669"/>
    <property type="project" value="TreeGrafter"/>
</dbReference>
<dbReference type="SMART" id="SM00344">
    <property type="entry name" value="HTH_ASNC"/>
    <property type="match status" value="1"/>
</dbReference>
<dbReference type="PANTHER" id="PTHR30154">
    <property type="entry name" value="LEUCINE-RESPONSIVE REGULATORY PROTEIN"/>
    <property type="match status" value="1"/>
</dbReference>
<dbReference type="Gene3D" id="3.30.70.920">
    <property type="match status" value="1"/>
</dbReference>
<dbReference type="InParanoid" id="A0A7X0JRQ4"/>
<dbReference type="Pfam" id="PF01037">
    <property type="entry name" value="AsnC_trans_reg"/>
    <property type="match status" value="1"/>
</dbReference>
<dbReference type="GO" id="GO:0043565">
    <property type="term" value="F:sequence-specific DNA binding"/>
    <property type="evidence" value="ECO:0007669"/>
    <property type="project" value="InterPro"/>
</dbReference>
<dbReference type="CDD" id="cd00090">
    <property type="entry name" value="HTH_ARSR"/>
    <property type="match status" value="1"/>
</dbReference>
<dbReference type="InterPro" id="IPR011991">
    <property type="entry name" value="ArsR-like_HTH"/>
</dbReference>
<dbReference type="SUPFAM" id="SSF46785">
    <property type="entry name" value="Winged helix' DNA-binding domain"/>
    <property type="match status" value="1"/>
</dbReference>